<feature type="region of interest" description="Disordered" evidence="1">
    <location>
        <begin position="181"/>
        <end position="272"/>
    </location>
</feature>
<proteinExistence type="predicted"/>
<feature type="compositionally biased region" description="Basic and acidic residues" evidence="1">
    <location>
        <begin position="106"/>
        <end position="156"/>
    </location>
</feature>
<dbReference type="AlphaFoldDB" id="W1NMD8"/>
<accession>W1NMD8</accession>
<evidence type="ECO:0000313" key="2">
    <source>
        <dbReference type="EMBL" id="ERM96430.1"/>
    </source>
</evidence>
<dbReference type="EMBL" id="KI397142">
    <property type="protein sequence ID" value="ERM96430.1"/>
    <property type="molecule type" value="Genomic_DNA"/>
</dbReference>
<keyword evidence="3" id="KW-1185">Reference proteome</keyword>
<dbReference type="Proteomes" id="UP000017836">
    <property type="component" value="Unassembled WGS sequence"/>
</dbReference>
<dbReference type="STRING" id="13333.W1NMD8"/>
<name>W1NMD8_AMBTC</name>
<gene>
    <name evidence="2" type="ORF">AMTR_s00001p00248330</name>
</gene>
<feature type="region of interest" description="Disordered" evidence="1">
    <location>
        <begin position="84"/>
        <end position="163"/>
    </location>
</feature>
<dbReference type="Gramene" id="ERM96430">
    <property type="protein sequence ID" value="ERM96430"/>
    <property type="gene ID" value="AMTR_s00001p00248330"/>
</dbReference>
<feature type="compositionally biased region" description="Polar residues" evidence="1">
    <location>
        <begin position="87"/>
        <end position="105"/>
    </location>
</feature>
<dbReference type="HOGENOM" id="CLU_1024297_0_0_1"/>
<feature type="compositionally biased region" description="Acidic residues" evidence="1">
    <location>
        <begin position="242"/>
        <end position="258"/>
    </location>
</feature>
<evidence type="ECO:0000256" key="1">
    <source>
        <dbReference type="SAM" id="MobiDB-lite"/>
    </source>
</evidence>
<feature type="region of interest" description="Disordered" evidence="1">
    <location>
        <begin position="1"/>
        <end position="24"/>
    </location>
</feature>
<feature type="compositionally biased region" description="Basic residues" evidence="1">
    <location>
        <begin position="262"/>
        <end position="272"/>
    </location>
</feature>
<feature type="compositionally biased region" description="Basic and acidic residues" evidence="1">
    <location>
        <begin position="218"/>
        <end position="234"/>
    </location>
</feature>
<evidence type="ECO:0000313" key="3">
    <source>
        <dbReference type="Proteomes" id="UP000017836"/>
    </source>
</evidence>
<reference evidence="3" key="1">
    <citation type="journal article" date="2013" name="Science">
        <title>The Amborella genome and the evolution of flowering plants.</title>
        <authorList>
            <consortium name="Amborella Genome Project"/>
        </authorList>
    </citation>
    <scope>NUCLEOTIDE SEQUENCE [LARGE SCALE GENOMIC DNA]</scope>
</reference>
<protein>
    <submittedName>
        <fullName evidence="2">Uncharacterized protein</fullName>
    </submittedName>
</protein>
<sequence length="272" mass="30731">MSNDRGRSTINSKREKPALNHGDLDSFLSLFNDSSLKSSSDSAEVAELLSAAQEEIELDLRLGSHITADSSSLDKELAMRFSRLKSPLQNANPEIKSPLQNLNSEKTSEIEGQPEKRSAFQDLTPEDRSTEKGEAEKRSALQNPKPEEISDERSDDLSGFGDEELEKILGADLSTRFSALKRQSSNLDQKQEYDLMKPRSISGMYHDEEEEHDDGDAFEGKVREVIEWAKDEARLNPSRLIDDEEEEEEEEGGDEEDDERLKGKKKEPKTRK</sequence>
<feature type="compositionally biased region" description="Acidic residues" evidence="1">
    <location>
        <begin position="207"/>
        <end position="217"/>
    </location>
</feature>
<organism evidence="2 3">
    <name type="scientific">Amborella trichopoda</name>
    <dbReference type="NCBI Taxonomy" id="13333"/>
    <lineage>
        <taxon>Eukaryota</taxon>
        <taxon>Viridiplantae</taxon>
        <taxon>Streptophyta</taxon>
        <taxon>Embryophyta</taxon>
        <taxon>Tracheophyta</taxon>
        <taxon>Spermatophyta</taxon>
        <taxon>Magnoliopsida</taxon>
        <taxon>Amborellales</taxon>
        <taxon>Amborellaceae</taxon>
        <taxon>Amborella</taxon>
    </lineage>
</organism>